<dbReference type="Gene3D" id="3.40.50.150">
    <property type="entry name" value="Vaccinia Virus protein VP39"/>
    <property type="match status" value="1"/>
</dbReference>
<dbReference type="PIRSF" id="PIRSF017393">
    <property type="entry name" value="MTase_SAV2177"/>
    <property type="match status" value="1"/>
</dbReference>
<keyword evidence="2" id="KW-1185">Reference proteome</keyword>
<name>A0ABU5RGK6_9PSEU</name>
<dbReference type="EMBL" id="JAYFSI010000012">
    <property type="protein sequence ID" value="MEA5365415.1"/>
    <property type="molecule type" value="Genomic_DNA"/>
</dbReference>
<dbReference type="Pfam" id="PF04672">
    <property type="entry name" value="Methyltransf_19"/>
    <property type="match status" value="1"/>
</dbReference>
<evidence type="ECO:0000313" key="1">
    <source>
        <dbReference type="EMBL" id="MEA5365415.1"/>
    </source>
</evidence>
<dbReference type="InterPro" id="IPR006764">
    <property type="entry name" value="SAM_dep_MeTrfase_SAV2177_type"/>
</dbReference>
<proteinExistence type="predicted"/>
<keyword evidence="1" id="KW-0808">Transferase</keyword>
<comment type="caution">
    <text evidence="1">The sequence shown here is derived from an EMBL/GenBank/DDBJ whole genome shotgun (WGS) entry which is preliminary data.</text>
</comment>
<dbReference type="SUPFAM" id="SSF53335">
    <property type="entry name" value="S-adenosyl-L-methionine-dependent methyltransferases"/>
    <property type="match status" value="1"/>
</dbReference>
<organism evidence="1 2">
    <name type="scientific">Amycolatopsis heterodermiae</name>
    <dbReference type="NCBI Taxonomy" id="3110235"/>
    <lineage>
        <taxon>Bacteria</taxon>
        <taxon>Bacillati</taxon>
        <taxon>Actinomycetota</taxon>
        <taxon>Actinomycetes</taxon>
        <taxon>Pseudonocardiales</taxon>
        <taxon>Pseudonocardiaceae</taxon>
        <taxon>Amycolatopsis</taxon>
    </lineage>
</organism>
<protein>
    <submittedName>
        <fullName evidence="1">SAM-dependent methyltransferase</fullName>
        <ecNumber evidence="1">2.1.1.-</ecNumber>
    </submittedName>
</protein>
<sequence>MPPVTSGIPEYDYPITRYGERNMTASGSEPYPPAGVDLSQPSIARIYDYYLGGDTNWEIDRQFAEKLLTEFPILRPIARSNRLFLHRLVRHLTKAGIRQFIDLGSGVPTMGHAHEVADQVAPGKVRVAYVDHEPVAVAHSRSLLRQYGDEERHTAIHADIRDPEGLWKKIEASGVIDLEKPVGLLMIAVLHIQQLPATDSPVSEDLGPQLVATYRNLLPTGSHLAISHVTGEGIPAESAKMLTRIKTMYDNSGSPVIWRTKEQICDLFGEFRIIDPGLTWTPLWHPEEESVTDETPNLGDPSESIVLAGVAKKE</sequence>
<reference evidence="1 2" key="1">
    <citation type="submission" date="2023-12" db="EMBL/GenBank/DDBJ databases">
        <title>Amycolatopsis sp. V23-08.</title>
        <authorList>
            <person name="Somphong A."/>
        </authorList>
    </citation>
    <scope>NUCLEOTIDE SEQUENCE [LARGE SCALE GENOMIC DNA]</scope>
    <source>
        <strain evidence="1 2">V23-08</strain>
    </source>
</reference>
<dbReference type="EC" id="2.1.1.-" evidence="1"/>
<keyword evidence="1" id="KW-0489">Methyltransferase</keyword>
<evidence type="ECO:0000313" key="2">
    <source>
        <dbReference type="Proteomes" id="UP001304298"/>
    </source>
</evidence>
<dbReference type="GO" id="GO:0032259">
    <property type="term" value="P:methylation"/>
    <property type="evidence" value="ECO:0007669"/>
    <property type="project" value="UniProtKB-KW"/>
</dbReference>
<gene>
    <name evidence="1" type="ORF">VA596_38215</name>
</gene>
<dbReference type="Proteomes" id="UP001304298">
    <property type="component" value="Unassembled WGS sequence"/>
</dbReference>
<dbReference type="InterPro" id="IPR029063">
    <property type="entry name" value="SAM-dependent_MTases_sf"/>
</dbReference>
<dbReference type="GO" id="GO:0008168">
    <property type="term" value="F:methyltransferase activity"/>
    <property type="evidence" value="ECO:0007669"/>
    <property type="project" value="UniProtKB-KW"/>
</dbReference>
<accession>A0ABU5RGK6</accession>